<protein>
    <submittedName>
        <fullName evidence="7">Putative RDD family membrane protein YckC</fullName>
    </submittedName>
</protein>
<evidence type="ECO:0000256" key="4">
    <source>
        <dbReference type="ARBA" id="ARBA00023136"/>
    </source>
</evidence>
<keyword evidence="4 5" id="KW-0472">Membrane</keyword>
<reference evidence="7 8" key="1">
    <citation type="submission" date="2018-06" db="EMBL/GenBank/DDBJ databases">
        <title>Genomic Encyclopedia of Type Strains, Phase IV (KMG-IV): sequencing the most valuable type-strain genomes for metagenomic binning, comparative biology and taxonomic classification.</title>
        <authorList>
            <person name="Goeker M."/>
        </authorList>
    </citation>
    <scope>NUCLEOTIDE SEQUENCE [LARGE SCALE GENOMIC DNA]</scope>
    <source>
        <strain evidence="7 8">DSM 24875</strain>
    </source>
</reference>
<accession>A0A366F1W8</accession>
<evidence type="ECO:0000256" key="5">
    <source>
        <dbReference type="SAM" id="Phobius"/>
    </source>
</evidence>
<evidence type="ECO:0000256" key="2">
    <source>
        <dbReference type="ARBA" id="ARBA00022692"/>
    </source>
</evidence>
<sequence length="148" mass="16507">MSQFVAMSPAPSLRADAFAGVRTRRMVAACFDFVLVSVLVALFWTTSVVLTLGFALFVLPPLWPIVAFFYNGLTVSGQRMATPGMRLMDLEMRTHDSGQRVPFVNAAVQAVLFYVSWFFPPIFLVSLVDSEKRCLHDILSGVVVVRRM</sequence>
<feature type="transmembrane region" description="Helical" evidence="5">
    <location>
        <begin position="33"/>
        <end position="56"/>
    </location>
</feature>
<evidence type="ECO:0000313" key="7">
    <source>
        <dbReference type="EMBL" id="RBP08587.1"/>
    </source>
</evidence>
<feature type="domain" description="RDD" evidence="6">
    <location>
        <begin position="23"/>
        <end position="141"/>
    </location>
</feature>
<comment type="subcellular location">
    <subcellularLocation>
        <location evidence="1">Membrane</location>
        <topology evidence="1">Multi-pass membrane protein</topology>
    </subcellularLocation>
</comment>
<keyword evidence="2 5" id="KW-0812">Transmembrane</keyword>
<evidence type="ECO:0000256" key="3">
    <source>
        <dbReference type="ARBA" id="ARBA00022989"/>
    </source>
</evidence>
<gene>
    <name evidence="7" type="ORF">DFR50_12569</name>
</gene>
<dbReference type="OrthoDB" id="7270324at2"/>
<keyword evidence="8" id="KW-1185">Reference proteome</keyword>
<organism evidence="7 8">
    <name type="scientific">Roseiarcus fermentans</name>
    <dbReference type="NCBI Taxonomy" id="1473586"/>
    <lineage>
        <taxon>Bacteria</taxon>
        <taxon>Pseudomonadati</taxon>
        <taxon>Pseudomonadota</taxon>
        <taxon>Alphaproteobacteria</taxon>
        <taxon>Hyphomicrobiales</taxon>
        <taxon>Roseiarcaceae</taxon>
        <taxon>Roseiarcus</taxon>
    </lineage>
</organism>
<proteinExistence type="predicted"/>
<dbReference type="InterPro" id="IPR010432">
    <property type="entry name" value="RDD"/>
</dbReference>
<name>A0A366F1W8_9HYPH</name>
<comment type="caution">
    <text evidence="7">The sequence shown here is derived from an EMBL/GenBank/DDBJ whole genome shotgun (WGS) entry which is preliminary data.</text>
</comment>
<dbReference type="RefSeq" id="WP_113891170.1">
    <property type="nucleotide sequence ID" value="NZ_QNRK01000025.1"/>
</dbReference>
<dbReference type="Proteomes" id="UP000253529">
    <property type="component" value="Unassembled WGS sequence"/>
</dbReference>
<dbReference type="EMBL" id="QNRK01000025">
    <property type="protein sequence ID" value="RBP08587.1"/>
    <property type="molecule type" value="Genomic_DNA"/>
</dbReference>
<dbReference type="GO" id="GO:0016020">
    <property type="term" value="C:membrane"/>
    <property type="evidence" value="ECO:0007669"/>
    <property type="project" value="UniProtKB-SubCell"/>
</dbReference>
<dbReference type="AlphaFoldDB" id="A0A366F1W8"/>
<dbReference type="Pfam" id="PF06271">
    <property type="entry name" value="RDD"/>
    <property type="match status" value="1"/>
</dbReference>
<evidence type="ECO:0000259" key="6">
    <source>
        <dbReference type="Pfam" id="PF06271"/>
    </source>
</evidence>
<feature type="transmembrane region" description="Helical" evidence="5">
    <location>
        <begin position="103"/>
        <end position="123"/>
    </location>
</feature>
<keyword evidence="3 5" id="KW-1133">Transmembrane helix</keyword>
<evidence type="ECO:0000256" key="1">
    <source>
        <dbReference type="ARBA" id="ARBA00004141"/>
    </source>
</evidence>
<evidence type="ECO:0000313" key="8">
    <source>
        <dbReference type="Proteomes" id="UP000253529"/>
    </source>
</evidence>